<evidence type="ECO:0000259" key="4">
    <source>
        <dbReference type="Pfam" id="PF20147"/>
    </source>
</evidence>
<dbReference type="Pfam" id="PF20147">
    <property type="entry name" value="Crinkler"/>
    <property type="match status" value="1"/>
</dbReference>
<keyword evidence="3" id="KW-0964">Secreted</keyword>
<gene>
    <name evidence="5" type="ORF">BGW38_007464</name>
</gene>
<dbReference type="InterPro" id="IPR045379">
    <property type="entry name" value="Crinkler_N"/>
</dbReference>
<organism evidence="5 6">
    <name type="scientific">Lunasporangiospora selenospora</name>
    <dbReference type="NCBI Taxonomy" id="979761"/>
    <lineage>
        <taxon>Eukaryota</taxon>
        <taxon>Fungi</taxon>
        <taxon>Fungi incertae sedis</taxon>
        <taxon>Mucoromycota</taxon>
        <taxon>Mortierellomycotina</taxon>
        <taxon>Mortierellomycetes</taxon>
        <taxon>Mortierellales</taxon>
        <taxon>Mortierellaceae</taxon>
        <taxon>Lunasporangiospora</taxon>
    </lineage>
</organism>
<feature type="domain" description="Crinkler effector protein N-terminal" evidence="4">
    <location>
        <begin position="6"/>
        <end position="107"/>
    </location>
</feature>
<sequence>MIDNNITLFCAVEGMSSAFSVDINPSKTVDHLRKLIKAEKANDFGNIDADRLTLWCVSIPAVSTAQDSRISLGADSATEPKKLDPTDDISDVFKETLPKKSIHIIVQLSSPQSECPAKTFSSYIWKEVVDQYGIQEMTGSLPEFNIQPKSLSEDEITVLSGVVKNYTEHNRAYMFDLNANEATRSTIVNLFMVSAILFNDSNMVLAQQQRMKGLRGHGSVDFAVLDRFRQTQALGVTEVKKDNLAQGLAQNLVQLDVAVQQKKHKRVEEFGEENGERPPIRAKSYGIVTDSFKWTLVECTLDEKDALAFRYKGDSKISSIEAWRGGIEERL</sequence>
<reference evidence="5" key="1">
    <citation type="journal article" date="2020" name="Fungal Divers.">
        <title>Resolving the Mortierellaceae phylogeny through synthesis of multi-gene phylogenetics and phylogenomics.</title>
        <authorList>
            <person name="Vandepol N."/>
            <person name="Liber J."/>
            <person name="Desiro A."/>
            <person name="Na H."/>
            <person name="Kennedy M."/>
            <person name="Barry K."/>
            <person name="Grigoriev I.V."/>
            <person name="Miller A.N."/>
            <person name="O'Donnell K."/>
            <person name="Stajich J.E."/>
            <person name="Bonito G."/>
        </authorList>
    </citation>
    <scope>NUCLEOTIDE SEQUENCE</scope>
    <source>
        <strain evidence="5">KOD1015</strain>
    </source>
</reference>
<comment type="subcellular location">
    <subcellularLocation>
        <location evidence="1">Host cell</location>
    </subcellularLocation>
    <subcellularLocation>
        <location evidence="2">Secreted</location>
    </subcellularLocation>
</comment>
<dbReference type="Proteomes" id="UP000780801">
    <property type="component" value="Unassembled WGS sequence"/>
</dbReference>
<comment type="caution">
    <text evidence="5">The sequence shown here is derived from an EMBL/GenBank/DDBJ whole genome shotgun (WGS) entry which is preliminary data.</text>
</comment>
<accession>A0A9P6FLP5</accession>
<evidence type="ECO:0000256" key="1">
    <source>
        <dbReference type="ARBA" id="ARBA00004340"/>
    </source>
</evidence>
<dbReference type="GO" id="GO:0005576">
    <property type="term" value="C:extracellular region"/>
    <property type="evidence" value="ECO:0007669"/>
    <property type="project" value="UniProtKB-SubCell"/>
</dbReference>
<dbReference type="EMBL" id="JAABOA010004932">
    <property type="protein sequence ID" value="KAF9577366.1"/>
    <property type="molecule type" value="Genomic_DNA"/>
</dbReference>
<dbReference type="AlphaFoldDB" id="A0A9P6FLP5"/>
<dbReference type="GO" id="GO:0043657">
    <property type="term" value="C:host cell"/>
    <property type="evidence" value="ECO:0007669"/>
    <property type="project" value="UniProtKB-SubCell"/>
</dbReference>
<evidence type="ECO:0000313" key="5">
    <source>
        <dbReference type="EMBL" id="KAF9577366.1"/>
    </source>
</evidence>
<evidence type="ECO:0000256" key="3">
    <source>
        <dbReference type="ARBA" id="ARBA00022525"/>
    </source>
</evidence>
<name>A0A9P6FLP5_9FUNG</name>
<evidence type="ECO:0000313" key="6">
    <source>
        <dbReference type="Proteomes" id="UP000780801"/>
    </source>
</evidence>
<proteinExistence type="predicted"/>
<protein>
    <recommendedName>
        <fullName evidence="4">Crinkler effector protein N-terminal domain-containing protein</fullName>
    </recommendedName>
</protein>
<dbReference type="OrthoDB" id="2414517at2759"/>
<keyword evidence="6" id="KW-1185">Reference proteome</keyword>
<evidence type="ECO:0000256" key="2">
    <source>
        <dbReference type="ARBA" id="ARBA00004613"/>
    </source>
</evidence>